<feature type="region of interest" description="Disordered" evidence="1">
    <location>
        <begin position="308"/>
        <end position="339"/>
    </location>
</feature>
<accession>A0AA88IE83</accession>
<dbReference type="PANTHER" id="PTHR47272">
    <property type="entry name" value="DDE_TNP_1_7 DOMAIN-CONTAINING PROTEIN"/>
    <property type="match status" value="1"/>
</dbReference>
<comment type="caution">
    <text evidence="4">The sequence shown here is derived from an EMBL/GenBank/DDBJ whole genome shotgun (WGS) entry which is preliminary data.</text>
</comment>
<evidence type="ECO:0000256" key="1">
    <source>
        <dbReference type="SAM" id="MobiDB-lite"/>
    </source>
</evidence>
<evidence type="ECO:0000259" key="3">
    <source>
        <dbReference type="Pfam" id="PF13843"/>
    </source>
</evidence>
<dbReference type="Proteomes" id="UP001187531">
    <property type="component" value="Unassembled WGS sequence"/>
</dbReference>
<feature type="domain" description="PiggyBac transposable element-derived protein" evidence="3">
    <location>
        <begin position="4"/>
        <end position="77"/>
    </location>
</feature>
<protein>
    <recommendedName>
        <fullName evidence="3">PiggyBac transposable element-derived protein domain-containing protein</fullName>
    </recommendedName>
</protein>
<dbReference type="AlphaFoldDB" id="A0AA88IE83"/>
<proteinExistence type="predicted"/>
<reference evidence="4" key="1">
    <citation type="submission" date="2023-07" db="EMBL/GenBank/DDBJ databases">
        <title>Chromosome-level genome assembly of Artemia franciscana.</title>
        <authorList>
            <person name="Jo E."/>
        </authorList>
    </citation>
    <scope>NUCLEOTIDE SEQUENCE</scope>
    <source>
        <tissue evidence="4">Whole body</tissue>
    </source>
</reference>
<keyword evidence="2" id="KW-1133">Transmembrane helix</keyword>
<dbReference type="Pfam" id="PF13843">
    <property type="entry name" value="DDE_Tnp_1_7"/>
    <property type="match status" value="2"/>
</dbReference>
<keyword evidence="5" id="KW-1185">Reference proteome</keyword>
<dbReference type="EMBL" id="JAVRJZ010000008">
    <property type="protein sequence ID" value="KAK2719297.1"/>
    <property type="molecule type" value="Genomic_DNA"/>
</dbReference>
<evidence type="ECO:0000313" key="5">
    <source>
        <dbReference type="Proteomes" id="UP001187531"/>
    </source>
</evidence>
<sequence length="392" mass="45518">MTKDNKFIDATKQEIYSYLSITLYMGIIGLPSYKLYWEKELNYTLVSGKMSQDCFTLIRRYSDFNDNSKCKPKTDPGHNRLFKVRPSLVRLVWEILPHNRSSLEWDNLFIHTVSIFRLSSHQILSQQINYGFKVFTRDGSSGIMYDINQGRGTVEVGPFGLGGDRKELKRFGRGHVDWRVEKSTNVCLVFWYDNKAVTIVSNYVVVEPKDTCRRVDFSKKIYMEIERPAMIKEYNKYIGGVDLAYMLIELYRSNLKTRKWCMRIFYYALDSAAVNAWLIYRRNCWQSNDKPMALLKFKTSIAYSLGYSETSRRSPGRPLSLEGEGTPPRKIPTEPTPPPLHTCDMTGTTLFLNLEKSKNAAKFVRGRQKSCAASAFELHCALFPRVHLYHRK</sequence>
<keyword evidence="2" id="KW-0812">Transmembrane</keyword>
<gene>
    <name evidence="4" type="ORF">QYM36_004944</name>
</gene>
<feature type="transmembrane region" description="Helical" evidence="2">
    <location>
        <begin position="15"/>
        <end position="33"/>
    </location>
</feature>
<evidence type="ECO:0000313" key="4">
    <source>
        <dbReference type="EMBL" id="KAK2719297.1"/>
    </source>
</evidence>
<feature type="domain" description="PiggyBac transposable element-derived protein" evidence="3">
    <location>
        <begin position="171"/>
        <end position="277"/>
    </location>
</feature>
<organism evidence="4 5">
    <name type="scientific">Artemia franciscana</name>
    <name type="common">Brine shrimp</name>
    <name type="synonym">Artemia sanfranciscana</name>
    <dbReference type="NCBI Taxonomy" id="6661"/>
    <lineage>
        <taxon>Eukaryota</taxon>
        <taxon>Metazoa</taxon>
        <taxon>Ecdysozoa</taxon>
        <taxon>Arthropoda</taxon>
        <taxon>Crustacea</taxon>
        <taxon>Branchiopoda</taxon>
        <taxon>Anostraca</taxon>
        <taxon>Artemiidae</taxon>
        <taxon>Artemia</taxon>
    </lineage>
</organism>
<keyword evidence="2" id="KW-0472">Membrane</keyword>
<evidence type="ECO:0000256" key="2">
    <source>
        <dbReference type="SAM" id="Phobius"/>
    </source>
</evidence>
<name>A0AA88IE83_ARTSF</name>
<dbReference type="InterPro" id="IPR029526">
    <property type="entry name" value="PGBD"/>
</dbReference>